<dbReference type="EMBL" id="CM046394">
    <property type="protein sequence ID" value="KAI8547995.1"/>
    <property type="molecule type" value="Genomic_DNA"/>
</dbReference>
<keyword evidence="2" id="KW-1185">Reference proteome</keyword>
<reference evidence="1" key="1">
    <citation type="submission" date="2022-02" db="EMBL/GenBank/DDBJ databases">
        <title>Plant Genome Project.</title>
        <authorList>
            <person name="Zhang R.-G."/>
        </authorList>
    </citation>
    <scope>NUCLEOTIDE SEQUENCE</scope>
    <source>
        <strain evidence="1">AT1</strain>
    </source>
</reference>
<evidence type="ECO:0000313" key="1">
    <source>
        <dbReference type="EMBL" id="KAI8547995.1"/>
    </source>
</evidence>
<organism evidence="1 2">
    <name type="scientific">Rhododendron molle</name>
    <name type="common">Chinese azalea</name>
    <name type="synonym">Azalea mollis</name>
    <dbReference type="NCBI Taxonomy" id="49168"/>
    <lineage>
        <taxon>Eukaryota</taxon>
        <taxon>Viridiplantae</taxon>
        <taxon>Streptophyta</taxon>
        <taxon>Embryophyta</taxon>
        <taxon>Tracheophyta</taxon>
        <taxon>Spermatophyta</taxon>
        <taxon>Magnoliopsida</taxon>
        <taxon>eudicotyledons</taxon>
        <taxon>Gunneridae</taxon>
        <taxon>Pentapetalae</taxon>
        <taxon>asterids</taxon>
        <taxon>Ericales</taxon>
        <taxon>Ericaceae</taxon>
        <taxon>Ericoideae</taxon>
        <taxon>Rhodoreae</taxon>
        <taxon>Rhododendron</taxon>
    </lineage>
</organism>
<evidence type="ECO:0000313" key="2">
    <source>
        <dbReference type="Proteomes" id="UP001062846"/>
    </source>
</evidence>
<name>A0ACC0N4A2_RHOML</name>
<protein>
    <submittedName>
        <fullName evidence="1">Uncharacterized protein</fullName>
    </submittedName>
</protein>
<gene>
    <name evidence="1" type="ORF">RHMOL_Rhmol07G0237800</name>
</gene>
<proteinExistence type="predicted"/>
<dbReference type="Proteomes" id="UP001062846">
    <property type="component" value="Chromosome 7"/>
</dbReference>
<comment type="caution">
    <text evidence="1">The sequence shown here is derived from an EMBL/GenBank/DDBJ whole genome shotgun (WGS) entry which is preliminary data.</text>
</comment>
<accession>A0ACC0N4A2</accession>
<sequence length="80" mass="9382">MAWHLPIFLPLLTRGKKLCIFCPLRPQLRGEIWKKGRKVVPPVLVPLEFTFAQVQTTWCSLRCRKCRSKCRLFLLCIQVA</sequence>